<proteinExistence type="predicted"/>
<organism evidence="2 3">
    <name type="scientific">Rhodopseudomonas palustris</name>
    <dbReference type="NCBI Taxonomy" id="1076"/>
    <lineage>
        <taxon>Bacteria</taxon>
        <taxon>Pseudomonadati</taxon>
        <taxon>Pseudomonadota</taxon>
        <taxon>Alphaproteobacteria</taxon>
        <taxon>Hyphomicrobiales</taxon>
        <taxon>Nitrobacteraceae</taxon>
        <taxon>Rhodopseudomonas</taxon>
    </lineage>
</organism>
<evidence type="ECO:0000256" key="1">
    <source>
        <dbReference type="SAM" id="MobiDB-lite"/>
    </source>
</evidence>
<dbReference type="OrthoDB" id="8163964at2"/>
<evidence type="ECO:0000313" key="3">
    <source>
        <dbReference type="Proteomes" id="UP000248134"/>
    </source>
</evidence>
<protein>
    <submittedName>
        <fullName evidence="2">Uncharacterized protein</fullName>
    </submittedName>
</protein>
<reference evidence="2 3" key="1">
    <citation type="submission" date="2018-06" db="EMBL/GenBank/DDBJ databases">
        <title>Draft Whole-Genome Sequence of the purple photosynthetic bacterium Rhodospeudomonas palustris XCP.</title>
        <authorList>
            <person name="Rayyan A."/>
            <person name="Meyer T.E."/>
            <person name="Kyndt J.A."/>
        </authorList>
    </citation>
    <scope>NUCLEOTIDE SEQUENCE [LARGE SCALE GENOMIC DNA]</scope>
    <source>
        <strain evidence="2 3">XCP</strain>
    </source>
</reference>
<feature type="region of interest" description="Disordered" evidence="1">
    <location>
        <begin position="1"/>
        <end position="31"/>
    </location>
</feature>
<evidence type="ECO:0000313" key="2">
    <source>
        <dbReference type="EMBL" id="PZA12580.1"/>
    </source>
</evidence>
<dbReference type="RefSeq" id="WP_110786074.1">
    <property type="nucleotide sequence ID" value="NZ_QKQS01000013.1"/>
</dbReference>
<sequence length="59" mass="6276">MTQPSVPATATEKCPDPVALPDRDLTEAETTNLWGRDRAALKDCDGRRDAAVKAAGPQP</sequence>
<gene>
    <name evidence="2" type="ORF">DNX69_10775</name>
</gene>
<dbReference type="Proteomes" id="UP000248134">
    <property type="component" value="Unassembled WGS sequence"/>
</dbReference>
<comment type="caution">
    <text evidence="2">The sequence shown here is derived from an EMBL/GenBank/DDBJ whole genome shotgun (WGS) entry which is preliminary data.</text>
</comment>
<accession>A0A323ULX2</accession>
<dbReference type="EMBL" id="QKQS01000013">
    <property type="protein sequence ID" value="PZA12580.1"/>
    <property type="molecule type" value="Genomic_DNA"/>
</dbReference>
<name>A0A323ULX2_RHOPL</name>
<dbReference type="AlphaFoldDB" id="A0A323ULX2"/>